<accession>A0ABM1BF38</accession>
<gene>
    <name evidence="16" type="primary">LOC106465063</name>
</gene>
<keyword evidence="4" id="KW-0479">Metal-binding</keyword>
<evidence type="ECO:0000256" key="14">
    <source>
        <dbReference type="SAM" id="MobiDB-lite"/>
    </source>
</evidence>
<comment type="similarity">
    <text evidence="2 12 13">Belongs to the calreticulin family.</text>
</comment>
<evidence type="ECO:0000256" key="3">
    <source>
        <dbReference type="ARBA" id="ARBA00015837"/>
    </source>
</evidence>
<evidence type="ECO:0000256" key="2">
    <source>
        <dbReference type="ARBA" id="ARBA00010983"/>
    </source>
</evidence>
<evidence type="ECO:0000256" key="6">
    <source>
        <dbReference type="ARBA" id="ARBA00022734"/>
    </source>
</evidence>
<dbReference type="RefSeq" id="XP_013780714.1">
    <property type="nucleotide sequence ID" value="XM_013925260.2"/>
</dbReference>
<feature type="signal peptide" evidence="13">
    <location>
        <begin position="1"/>
        <end position="16"/>
    </location>
</feature>
<keyword evidence="6" id="KW-0430">Lectin</keyword>
<dbReference type="Pfam" id="PF00262">
    <property type="entry name" value="Calreticulin"/>
    <property type="match status" value="2"/>
</dbReference>
<evidence type="ECO:0000256" key="8">
    <source>
        <dbReference type="ARBA" id="ARBA00022824"/>
    </source>
</evidence>
<keyword evidence="10" id="KW-0106">Calcium</keyword>
<keyword evidence="11 12" id="KW-0143">Chaperone</keyword>
<keyword evidence="15" id="KW-1185">Reference proteome</keyword>
<dbReference type="InterPro" id="IPR009169">
    <property type="entry name" value="Calreticulin"/>
</dbReference>
<reference evidence="16" key="1">
    <citation type="submission" date="2025-08" db="UniProtKB">
        <authorList>
            <consortium name="RefSeq"/>
        </authorList>
    </citation>
    <scope>IDENTIFICATION</scope>
    <source>
        <tissue evidence="16">Muscle</tissue>
    </source>
</reference>
<dbReference type="PRINTS" id="PR00626">
    <property type="entry name" value="CALRETICULIN"/>
</dbReference>
<feature type="region of interest" description="Disordered" evidence="14">
    <location>
        <begin position="197"/>
        <end position="259"/>
    </location>
</feature>
<sequence length="409" mass="47679">MMYLLSALLILPLVCCKTNPYFKEQFNDGEQWEERWIQSEHKGKEWGKFVLSAGKFYGDGELNKGIQTSQDARFYGISSKFNAFSNEDKPLVLQFSVKHEQNIDCGGGYIKLFDCSLDQKDLHGETPYLIMFGPDICGPGTKKVHVIFNYKGKNLLINKDIRCKDDVYTHVYTLIVRPDNTYEVKIDNEKVESGELENDWNFLPPKKIKDPEAKKPEDWDDRAKIDDPDDTKPEDWDQPEYTPDPDATKPEDWDDEMDGEWEPPMINNPAYKGEWKPRQIDNPNYKGQWIHPEIDNPEYTSDSKLYRYTEICAVGIDLWQVKSGSIFDDVLVTDDPEYAKTFAEETWGATKEAEKKMKDSQDEEERKKAEEEAKQTKEKEEDEEEEDENEEEGEETSETTEEPHEHEEL</sequence>
<evidence type="ECO:0000313" key="15">
    <source>
        <dbReference type="Proteomes" id="UP000694941"/>
    </source>
</evidence>
<dbReference type="SUPFAM" id="SSF63887">
    <property type="entry name" value="P-domain of calnexin/calreticulin"/>
    <property type="match status" value="1"/>
</dbReference>
<dbReference type="PROSITE" id="PS00804">
    <property type="entry name" value="CALRETICULIN_2"/>
    <property type="match status" value="1"/>
</dbReference>
<dbReference type="Gene3D" id="2.10.250.10">
    <property type="entry name" value="Calreticulin/calnexin, P domain"/>
    <property type="match status" value="1"/>
</dbReference>
<keyword evidence="9" id="KW-0862">Zinc</keyword>
<dbReference type="PIRSF" id="PIRSF002356">
    <property type="entry name" value="Calreticulin"/>
    <property type="match status" value="1"/>
</dbReference>
<dbReference type="PROSITE" id="PS00803">
    <property type="entry name" value="CALRETICULIN_1"/>
    <property type="match status" value="1"/>
</dbReference>
<evidence type="ECO:0000256" key="10">
    <source>
        <dbReference type="ARBA" id="ARBA00022837"/>
    </source>
</evidence>
<evidence type="ECO:0000256" key="13">
    <source>
        <dbReference type="RuleBase" id="RU362126"/>
    </source>
</evidence>
<evidence type="ECO:0000256" key="9">
    <source>
        <dbReference type="ARBA" id="ARBA00022833"/>
    </source>
</evidence>
<dbReference type="InterPro" id="IPR018124">
    <property type="entry name" value="Calret/calnex_CS"/>
</dbReference>
<dbReference type="Gene3D" id="2.60.120.200">
    <property type="match status" value="1"/>
</dbReference>
<protein>
    <recommendedName>
        <fullName evidence="3 12">Calreticulin</fullName>
    </recommendedName>
</protein>
<evidence type="ECO:0000256" key="4">
    <source>
        <dbReference type="ARBA" id="ARBA00022723"/>
    </source>
</evidence>
<dbReference type="Gene3D" id="1.10.287.540">
    <property type="entry name" value="Helix hairpin bin"/>
    <property type="match status" value="1"/>
</dbReference>
<dbReference type="PANTHER" id="PTHR11073">
    <property type="entry name" value="CALRETICULIN AND CALNEXIN"/>
    <property type="match status" value="1"/>
</dbReference>
<feature type="region of interest" description="Disordered" evidence="14">
    <location>
        <begin position="343"/>
        <end position="409"/>
    </location>
</feature>
<dbReference type="InterPro" id="IPR001580">
    <property type="entry name" value="Calret/calnex"/>
</dbReference>
<evidence type="ECO:0000313" key="16">
    <source>
        <dbReference type="RefSeq" id="XP_013780714.1"/>
    </source>
</evidence>
<feature type="compositionally biased region" description="Basic and acidic residues" evidence="14">
    <location>
        <begin position="351"/>
        <end position="379"/>
    </location>
</feature>
<dbReference type="InterPro" id="IPR009033">
    <property type="entry name" value="Calreticulin/calnexin_P_dom_sf"/>
</dbReference>
<dbReference type="GeneID" id="106465063"/>
<keyword evidence="8 12" id="KW-0256">Endoplasmic reticulum</keyword>
<keyword evidence="5 13" id="KW-0732">Signal</keyword>
<evidence type="ECO:0000256" key="7">
    <source>
        <dbReference type="ARBA" id="ARBA00022737"/>
    </source>
</evidence>
<feature type="compositionally biased region" description="Basic and acidic residues" evidence="14">
    <location>
        <begin position="207"/>
        <end position="235"/>
    </location>
</feature>
<name>A0ABM1BF38_LIMPO</name>
<evidence type="ECO:0000256" key="11">
    <source>
        <dbReference type="ARBA" id="ARBA00023186"/>
    </source>
</evidence>
<feature type="compositionally biased region" description="Acidic residues" evidence="14">
    <location>
        <begin position="380"/>
        <end position="400"/>
    </location>
</feature>
<dbReference type="PROSITE" id="PS00805">
    <property type="entry name" value="CALRETICULIN_REPEAT"/>
    <property type="match status" value="1"/>
</dbReference>
<keyword evidence="7" id="KW-0677">Repeat</keyword>
<dbReference type="PANTHER" id="PTHR11073:SF2">
    <property type="entry name" value="CALRETICULIN"/>
    <property type="match status" value="1"/>
</dbReference>
<organism evidence="15 16">
    <name type="scientific">Limulus polyphemus</name>
    <name type="common">Atlantic horseshoe crab</name>
    <dbReference type="NCBI Taxonomy" id="6850"/>
    <lineage>
        <taxon>Eukaryota</taxon>
        <taxon>Metazoa</taxon>
        <taxon>Ecdysozoa</taxon>
        <taxon>Arthropoda</taxon>
        <taxon>Chelicerata</taxon>
        <taxon>Merostomata</taxon>
        <taxon>Xiphosura</taxon>
        <taxon>Limulidae</taxon>
        <taxon>Limulus</taxon>
    </lineage>
</organism>
<proteinExistence type="inferred from homology"/>
<evidence type="ECO:0000256" key="5">
    <source>
        <dbReference type="ARBA" id="ARBA00022729"/>
    </source>
</evidence>
<evidence type="ECO:0000256" key="1">
    <source>
        <dbReference type="ARBA" id="ARBA00004319"/>
    </source>
</evidence>
<comment type="subcellular location">
    <subcellularLocation>
        <location evidence="1 12">Endoplasmic reticulum lumen</location>
    </subcellularLocation>
</comment>
<dbReference type="SUPFAM" id="SSF49899">
    <property type="entry name" value="Concanavalin A-like lectins/glucanases"/>
    <property type="match status" value="1"/>
</dbReference>
<feature type="chain" id="PRO_5044951267" description="Calreticulin" evidence="13">
    <location>
        <begin position="17"/>
        <end position="409"/>
    </location>
</feature>
<evidence type="ECO:0000256" key="12">
    <source>
        <dbReference type="PIRNR" id="PIRNR002356"/>
    </source>
</evidence>
<dbReference type="Proteomes" id="UP000694941">
    <property type="component" value="Unplaced"/>
</dbReference>
<dbReference type="InterPro" id="IPR013320">
    <property type="entry name" value="ConA-like_dom_sf"/>
</dbReference>